<dbReference type="InterPro" id="IPR025711">
    <property type="entry name" value="PepSY"/>
</dbReference>
<name>A0A4V2KD41_9GAMM</name>
<accession>A0A4V2KD41</accession>
<dbReference type="Pfam" id="PF03413">
    <property type="entry name" value="PepSY"/>
    <property type="match status" value="1"/>
</dbReference>
<organism evidence="3 6">
    <name type="scientific">Phytopseudomonas dryadis</name>
    <dbReference type="NCBI Taxonomy" id="2487520"/>
    <lineage>
        <taxon>Bacteria</taxon>
        <taxon>Pseudomonadati</taxon>
        <taxon>Pseudomonadota</taxon>
        <taxon>Gammaproteobacteria</taxon>
        <taxon>Pseudomonadales</taxon>
        <taxon>Pseudomonadaceae</taxon>
        <taxon>Phytopseudomonas</taxon>
    </lineage>
</organism>
<gene>
    <name evidence="4" type="ORF">DNK34_00210</name>
    <name evidence="3" type="ORF">DNK44_00110</name>
</gene>
<evidence type="ECO:0000259" key="2">
    <source>
        <dbReference type="Pfam" id="PF03413"/>
    </source>
</evidence>
<evidence type="ECO:0000313" key="4">
    <source>
        <dbReference type="EMBL" id="TBV09898.1"/>
    </source>
</evidence>
<feature type="signal peptide" evidence="1">
    <location>
        <begin position="1"/>
        <end position="22"/>
    </location>
</feature>
<evidence type="ECO:0000256" key="1">
    <source>
        <dbReference type="SAM" id="SignalP"/>
    </source>
</evidence>
<reference evidence="5 6" key="1">
    <citation type="submission" date="2018-06" db="EMBL/GenBank/DDBJ databases">
        <title>Three novel Pseudomonas species isolated from symptomatic oak.</title>
        <authorList>
            <person name="Bueno-Gonzalez V."/>
            <person name="Brady C."/>
        </authorList>
    </citation>
    <scope>NUCLEOTIDE SEQUENCE [LARGE SCALE GENOMIC DNA]</scope>
    <source>
        <strain evidence="4 5">P26B</strain>
        <strain evidence="3 6">P6B</strain>
    </source>
</reference>
<protein>
    <submittedName>
        <fullName evidence="3">Peptidase</fullName>
    </submittedName>
</protein>
<dbReference type="EMBL" id="QJUM01000001">
    <property type="protein sequence ID" value="TBV09898.1"/>
    <property type="molecule type" value="Genomic_DNA"/>
</dbReference>
<proteinExistence type="predicted"/>
<evidence type="ECO:0000313" key="6">
    <source>
        <dbReference type="Proteomes" id="UP000293172"/>
    </source>
</evidence>
<dbReference type="AlphaFoldDB" id="A0A4V2KD41"/>
<dbReference type="OrthoDB" id="5772663at2"/>
<dbReference type="EMBL" id="QJUL01000001">
    <property type="protein sequence ID" value="TBU97426.1"/>
    <property type="molecule type" value="Genomic_DNA"/>
</dbReference>
<dbReference type="Proteomes" id="UP000291334">
    <property type="component" value="Unassembled WGS sequence"/>
</dbReference>
<dbReference type="Gene3D" id="3.10.450.40">
    <property type="match status" value="1"/>
</dbReference>
<feature type="domain" description="PepSY" evidence="2">
    <location>
        <begin position="40"/>
        <end position="97"/>
    </location>
</feature>
<sequence length="102" mass="11084">MKSPTLLFAAAALSATAAIAQARDLGPDEALQLRDAGTILSFEKLNEAALAQHPGGRLEGSELEEEYGRYLYQVEVRDAKGQQWDVELDATDGTLLKNHLDD</sequence>
<dbReference type="Proteomes" id="UP000293172">
    <property type="component" value="Unassembled WGS sequence"/>
</dbReference>
<evidence type="ECO:0000313" key="5">
    <source>
        <dbReference type="Proteomes" id="UP000291334"/>
    </source>
</evidence>
<keyword evidence="1" id="KW-0732">Signal</keyword>
<evidence type="ECO:0000313" key="3">
    <source>
        <dbReference type="EMBL" id="TBU97426.1"/>
    </source>
</evidence>
<dbReference type="RefSeq" id="WP_131176465.1">
    <property type="nucleotide sequence ID" value="NZ_QJUL01000001.1"/>
</dbReference>
<keyword evidence="5" id="KW-1185">Reference proteome</keyword>
<feature type="chain" id="PRO_5020957236" evidence="1">
    <location>
        <begin position="23"/>
        <end position="102"/>
    </location>
</feature>
<comment type="caution">
    <text evidence="3">The sequence shown here is derived from an EMBL/GenBank/DDBJ whole genome shotgun (WGS) entry which is preliminary data.</text>
</comment>